<evidence type="ECO:0000256" key="4">
    <source>
        <dbReference type="ARBA" id="ARBA00023284"/>
    </source>
</evidence>
<dbReference type="AlphaFoldDB" id="A0A5Q0QBI2"/>
<feature type="chain" id="PRO_5025046653" evidence="5">
    <location>
        <begin position="26"/>
        <end position="395"/>
    </location>
</feature>
<sequence>MLMKKYLKSIIMGVAGLFALTGSHAQTQKDCVQLELRGNKGSKTIVMLMYSDNSDSKSARLMPDVEGRYLFNLPNTPFQTVNVMLMNEQSMLVTESGFTPKPRPTFLIEAGKENIIELNEVDQLNSRLLKGGEESKLYEEIAKQERKYAQQSWEVILKKDSLSKLNKSADDLKKGLSKTGEQLSDNMKSFVATHKNSVAALEVFSSYYTGLTIEEATSEFDGFSKKVKGSELGKVLAQKLLAGKSTNSGEQIPNFQVITKDGKSFNSKNLEGKYWLIDFWGSWCAPCRASHPELKALYEQYKDENFDILGVAFESGPLDNQLKQWGKAIDEDGIQWHHVLNNKENELVKKFGVTSFPTKLLVDPSGKIIYRSTGGHGEDLANKLVEVFSKKEKVQ</sequence>
<accession>A0A5Q0QBI2</accession>
<dbReference type="GO" id="GO:0030313">
    <property type="term" value="C:cell envelope"/>
    <property type="evidence" value="ECO:0007669"/>
    <property type="project" value="UniProtKB-SubCell"/>
</dbReference>
<keyword evidence="3" id="KW-1015">Disulfide bond</keyword>
<dbReference type="KEGG" id="sphe:GFH32_01340"/>
<dbReference type="InterPro" id="IPR017937">
    <property type="entry name" value="Thioredoxin_CS"/>
</dbReference>
<dbReference type="InterPro" id="IPR036249">
    <property type="entry name" value="Thioredoxin-like_sf"/>
</dbReference>
<proteinExistence type="predicted"/>
<feature type="domain" description="Thioredoxin" evidence="6">
    <location>
        <begin position="246"/>
        <end position="390"/>
    </location>
</feature>
<dbReference type="EMBL" id="CP045652">
    <property type="protein sequence ID" value="QGA25048.1"/>
    <property type="molecule type" value="Genomic_DNA"/>
</dbReference>
<keyword evidence="5" id="KW-0732">Signal</keyword>
<dbReference type="PROSITE" id="PS00194">
    <property type="entry name" value="THIOREDOXIN_1"/>
    <property type="match status" value="1"/>
</dbReference>
<name>A0A5Q0QBI2_9SPHI</name>
<evidence type="ECO:0000256" key="2">
    <source>
        <dbReference type="ARBA" id="ARBA00022748"/>
    </source>
</evidence>
<dbReference type="InterPro" id="IPR050553">
    <property type="entry name" value="Thioredoxin_ResA/DsbE_sf"/>
</dbReference>
<protein>
    <submittedName>
        <fullName evidence="7">Redoxin domain-containing protein</fullName>
    </submittedName>
</protein>
<keyword evidence="4" id="KW-0676">Redox-active center</keyword>
<evidence type="ECO:0000256" key="5">
    <source>
        <dbReference type="SAM" id="SignalP"/>
    </source>
</evidence>
<dbReference type="PROSITE" id="PS51352">
    <property type="entry name" value="THIOREDOXIN_2"/>
    <property type="match status" value="1"/>
</dbReference>
<gene>
    <name evidence="7" type="ORF">GFH32_01340</name>
</gene>
<dbReference type="GO" id="GO:0017004">
    <property type="term" value="P:cytochrome complex assembly"/>
    <property type="evidence" value="ECO:0007669"/>
    <property type="project" value="UniProtKB-KW"/>
</dbReference>
<evidence type="ECO:0000259" key="6">
    <source>
        <dbReference type="PROSITE" id="PS51352"/>
    </source>
</evidence>
<dbReference type="PANTHER" id="PTHR42852:SF6">
    <property type="entry name" value="THIOL:DISULFIDE INTERCHANGE PROTEIN DSBE"/>
    <property type="match status" value="1"/>
</dbReference>
<evidence type="ECO:0000313" key="8">
    <source>
        <dbReference type="Proteomes" id="UP000326921"/>
    </source>
</evidence>
<organism evidence="7 8">
    <name type="scientific">Sphingobacterium zhuxiongii</name>
    <dbReference type="NCBI Taxonomy" id="2662364"/>
    <lineage>
        <taxon>Bacteria</taxon>
        <taxon>Pseudomonadati</taxon>
        <taxon>Bacteroidota</taxon>
        <taxon>Sphingobacteriia</taxon>
        <taxon>Sphingobacteriales</taxon>
        <taxon>Sphingobacteriaceae</taxon>
        <taxon>Sphingobacterium</taxon>
    </lineage>
</organism>
<feature type="signal peptide" evidence="5">
    <location>
        <begin position="1"/>
        <end position="25"/>
    </location>
</feature>
<evidence type="ECO:0000256" key="3">
    <source>
        <dbReference type="ARBA" id="ARBA00023157"/>
    </source>
</evidence>
<dbReference type="Gene3D" id="3.40.30.10">
    <property type="entry name" value="Glutaredoxin"/>
    <property type="match status" value="1"/>
</dbReference>
<evidence type="ECO:0000313" key="7">
    <source>
        <dbReference type="EMBL" id="QGA25048.1"/>
    </source>
</evidence>
<keyword evidence="8" id="KW-1185">Reference proteome</keyword>
<comment type="subcellular location">
    <subcellularLocation>
        <location evidence="1">Cell envelope</location>
    </subcellularLocation>
</comment>
<dbReference type="CDD" id="cd02966">
    <property type="entry name" value="TlpA_like_family"/>
    <property type="match status" value="1"/>
</dbReference>
<reference evidence="7 8" key="1">
    <citation type="submission" date="2019-10" db="EMBL/GenBank/DDBJ databases">
        <authorList>
            <person name="Dong K."/>
        </authorList>
    </citation>
    <scope>NUCLEOTIDE SEQUENCE [LARGE SCALE GENOMIC DNA]</scope>
    <source>
        <strain evidence="8">dk4302</strain>
    </source>
</reference>
<dbReference type="PANTHER" id="PTHR42852">
    <property type="entry name" value="THIOL:DISULFIDE INTERCHANGE PROTEIN DSBE"/>
    <property type="match status" value="1"/>
</dbReference>
<dbReference type="Pfam" id="PF08534">
    <property type="entry name" value="Redoxin"/>
    <property type="match status" value="1"/>
</dbReference>
<dbReference type="SUPFAM" id="SSF52833">
    <property type="entry name" value="Thioredoxin-like"/>
    <property type="match status" value="1"/>
</dbReference>
<dbReference type="InterPro" id="IPR013740">
    <property type="entry name" value="Redoxin"/>
</dbReference>
<evidence type="ECO:0000256" key="1">
    <source>
        <dbReference type="ARBA" id="ARBA00004196"/>
    </source>
</evidence>
<dbReference type="InterPro" id="IPR013766">
    <property type="entry name" value="Thioredoxin_domain"/>
</dbReference>
<dbReference type="GO" id="GO:0016491">
    <property type="term" value="F:oxidoreductase activity"/>
    <property type="evidence" value="ECO:0007669"/>
    <property type="project" value="InterPro"/>
</dbReference>
<dbReference type="Proteomes" id="UP000326921">
    <property type="component" value="Chromosome"/>
</dbReference>
<keyword evidence="2" id="KW-0201">Cytochrome c-type biogenesis</keyword>